<comment type="caution">
    <text evidence="1">The sequence shown here is derived from an EMBL/GenBank/DDBJ whole genome shotgun (WGS) entry which is preliminary data.</text>
</comment>
<dbReference type="RefSeq" id="WP_061865546.1">
    <property type="nucleotide sequence ID" value="NZ_KQ970795.1"/>
</dbReference>
<name>A0A139RN87_STROR</name>
<sequence>MTDIDKRLLIDTVTIQKTTGEKDGWGKEVFESPVTLKTVRFDRQYQVKGTKNNRKESKPSTLFVYPKYCPIVLDKTFENSIIKDGEREYRVTSVVPVSYPHKQKVFCYEVECI</sequence>
<accession>A0A139RN87</accession>
<dbReference type="Proteomes" id="UP000072989">
    <property type="component" value="Unassembled WGS sequence"/>
</dbReference>
<evidence type="ECO:0000313" key="1">
    <source>
        <dbReference type="EMBL" id="KXU16196.1"/>
    </source>
</evidence>
<protein>
    <submittedName>
        <fullName evidence="1">Phage minor capsid protein</fullName>
    </submittedName>
</protein>
<dbReference type="EMBL" id="LQZE01000124">
    <property type="protein sequence ID" value="KXU16196.1"/>
    <property type="molecule type" value="Genomic_DNA"/>
</dbReference>
<dbReference type="PATRIC" id="fig|1303.87.peg.718"/>
<dbReference type="InterPro" id="IPR019612">
    <property type="entry name" value="Minor_capsid_put"/>
</dbReference>
<proteinExistence type="predicted"/>
<dbReference type="Pfam" id="PF10665">
    <property type="entry name" value="Minor_capsid_1"/>
    <property type="match status" value="1"/>
</dbReference>
<dbReference type="AlphaFoldDB" id="A0A139RN87"/>
<evidence type="ECO:0000313" key="2">
    <source>
        <dbReference type="Proteomes" id="UP000072989"/>
    </source>
</evidence>
<gene>
    <name evidence="1" type="ORF">SORDD17_00592</name>
</gene>
<organism evidence="1 2">
    <name type="scientific">Streptococcus oralis</name>
    <dbReference type="NCBI Taxonomy" id="1303"/>
    <lineage>
        <taxon>Bacteria</taxon>
        <taxon>Bacillati</taxon>
        <taxon>Bacillota</taxon>
        <taxon>Bacilli</taxon>
        <taxon>Lactobacillales</taxon>
        <taxon>Streptococcaceae</taxon>
        <taxon>Streptococcus</taxon>
    </lineage>
</organism>
<reference evidence="1 2" key="1">
    <citation type="submission" date="2016-01" db="EMBL/GenBank/DDBJ databases">
        <title>Highly variable Streptococcus oralis are common among viridans streptococci isolated from primates.</title>
        <authorList>
            <person name="Denapaite D."/>
            <person name="Rieger M."/>
            <person name="Koendgen S."/>
            <person name="Brueckner R."/>
            <person name="Ochigava I."/>
            <person name="Kappeler P."/>
            <person name="Maetz-Rensing K."/>
            <person name="Leendertz F."/>
            <person name="Hakenbeck R."/>
        </authorList>
    </citation>
    <scope>NUCLEOTIDE SEQUENCE [LARGE SCALE GENOMIC DNA]</scope>
    <source>
        <strain evidence="1 2">DD17</strain>
    </source>
</reference>